<organism evidence="1 2">
    <name type="scientific">Natronorubrum sulfidifaciens JCM 14089</name>
    <dbReference type="NCBI Taxonomy" id="1230460"/>
    <lineage>
        <taxon>Archaea</taxon>
        <taxon>Methanobacteriati</taxon>
        <taxon>Methanobacteriota</taxon>
        <taxon>Stenosarchaea group</taxon>
        <taxon>Halobacteria</taxon>
        <taxon>Halobacteriales</taxon>
        <taxon>Natrialbaceae</taxon>
        <taxon>Natronorubrum</taxon>
    </lineage>
</organism>
<dbReference type="EMBL" id="AOHX01000007">
    <property type="protein sequence ID" value="ELY49131.1"/>
    <property type="molecule type" value="Genomic_DNA"/>
</dbReference>
<reference evidence="1 2" key="1">
    <citation type="journal article" date="2014" name="PLoS Genet.">
        <title>Phylogenetically driven sequencing of extremely halophilic archaea reveals strategies for static and dynamic osmo-response.</title>
        <authorList>
            <person name="Becker E.A."/>
            <person name="Seitzer P.M."/>
            <person name="Tritt A."/>
            <person name="Larsen D."/>
            <person name="Krusor M."/>
            <person name="Yao A.I."/>
            <person name="Wu D."/>
            <person name="Madern D."/>
            <person name="Eisen J.A."/>
            <person name="Darling A.E."/>
            <person name="Facciotti M.T."/>
        </authorList>
    </citation>
    <scope>NUCLEOTIDE SEQUENCE [LARGE SCALE GENOMIC DNA]</scope>
    <source>
        <strain evidence="1 2">JCM 14089</strain>
    </source>
</reference>
<keyword evidence="2" id="KW-1185">Reference proteome</keyword>
<gene>
    <name evidence="1" type="ORF">C495_01025</name>
</gene>
<dbReference type="AlphaFoldDB" id="L9WIT3"/>
<sequence>MPKQAPNVLQQEFPIFSDWLYESVEHEPVADLVHQAVEFILSQFSDDPKQLEDIQVDASLDDLPIESHPITNLDISEEHAQRIRTSFQYILQFFLVEEPYRSKTHREHALKLFDTYGISLDVA</sequence>
<dbReference type="Proteomes" id="UP000011661">
    <property type="component" value="Unassembled WGS sequence"/>
</dbReference>
<evidence type="ECO:0000313" key="2">
    <source>
        <dbReference type="Proteomes" id="UP000011661"/>
    </source>
</evidence>
<protein>
    <submittedName>
        <fullName evidence="1">Uncharacterized protein</fullName>
    </submittedName>
</protein>
<comment type="caution">
    <text evidence="1">The sequence shown here is derived from an EMBL/GenBank/DDBJ whole genome shotgun (WGS) entry which is preliminary data.</text>
</comment>
<feature type="non-terminal residue" evidence="1">
    <location>
        <position position="123"/>
    </location>
</feature>
<name>L9WIT3_9EURY</name>
<accession>L9WIT3</accession>
<proteinExistence type="predicted"/>
<evidence type="ECO:0000313" key="1">
    <source>
        <dbReference type="EMBL" id="ELY49131.1"/>
    </source>
</evidence>